<dbReference type="AlphaFoldDB" id="A0A7J5XPX2"/>
<accession>A0A7J5XPX2</accession>
<sequence>MKPFPVQVDHAAPLTHSPSVRKSAAPCKYHSALINQGRLQLHYVPGVNIQRATPLAFSASSWRRYGPHNLIHKGPHHQPQRFDGQVHKRGSKVRIGGFWCESKVEGLLLFTSSSEPSFVCRNVPLLGHSVGFWRETPRQRVCQDKIGVCPNLSTFVSRLPVLVLRGNSALRAETKWPQKL</sequence>
<dbReference type="Proteomes" id="UP000518266">
    <property type="component" value="Unassembled WGS sequence"/>
</dbReference>
<keyword evidence="2" id="KW-1185">Reference proteome</keyword>
<evidence type="ECO:0000313" key="2">
    <source>
        <dbReference type="Proteomes" id="UP000518266"/>
    </source>
</evidence>
<proteinExistence type="predicted"/>
<dbReference type="EMBL" id="JAAKFY010000021">
    <property type="protein sequence ID" value="KAF3839144.1"/>
    <property type="molecule type" value="Genomic_DNA"/>
</dbReference>
<organism evidence="1 2">
    <name type="scientific">Dissostichus mawsoni</name>
    <name type="common">Antarctic cod</name>
    <dbReference type="NCBI Taxonomy" id="36200"/>
    <lineage>
        <taxon>Eukaryota</taxon>
        <taxon>Metazoa</taxon>
        <taxon>Chordata</taxon>
        <taxon>Craniata</taxon>
        <taxon>Vertebrata</taxon>
        <taxon>Euteleostomi</taxon>
        <taxon>Actinopterygii</taxon>
        <taxon>Neopterygii</taxon>
        <taxon>Teleostei</taxon>
        <taxon>Neoteleostei</taxon>
        <taxon>Acanthomorphata</taxon>
        <taxon>Eupercaria</taxon>
        <taxon>Perciformes</taxon>
        <taxon>Notothenioidei</taxon>
        <taxon>Nototheniidae</taxon>
        <taxon>Dissostichus</taxon>
    </lineage>
</organism>
<name>A0A7J5XPX2_DISMA</name>
<reference evidence="1 2" key="1">
    <citation type="submission" date="2020-03" db="EMBL/GenBank/DDBJ databases">
        <title>Dissostichus mawsoni Genome sequencing and assembly.</title>
        <authorList>
            <person name="Park H."/>
        </authorList>
    </citation>
    <scope>NUCLEOTIDE SEQUENCE [LARGE SCALE GENOMIC DNA]</scope>
    <source>
        <strain evidence="1">DM0001</strain>
        <tissue evidence="1">Muscle</tissue>
    </source>
</reference>
<evidence type="ECO:0000313" key="1">
    <source>
        <dbReference type="EMBL" id="KAF3839144.1"/>
    </source>
</evidence>
<gene>
    <name evidence="1" type="ORF">F7725_017861</name>
</gene>
<protein>
    <submittedName>
        <fullName evidence="1">Uncharacterized protein</fullName>
    </submittedName>
</protein>
<comment type="caution">
    <text evidence="1">The sequence shown here is derived from an EMBL/GenBank/DDBJ whole genome shotgun (WGS) entry which is preliminary data.</text>
</comment>